<keyword evidence="5" id="KW-1185">Reference proteome</keyword>
<evidence type="ECO:0000256" key="1">
    <source>
        <dbReference type="ARBA" id="ARBA00007430"/>
    </source>
</evidence>
<dbReference type="STRING" id="224999.GCA_001485475_00575"/>
<feature type="transmembrane region" description="Helical" evidence="2">
    <location>
        <begin position="80"/>
        <end position="99"/>
    </location>
</feature>
<feature type="transmembrane region" description="Helical" evidence="2">
    <location>
        <begin position="43"/>
        <end position="60"/>
    </location>
</feature>
<dbReference type="Proteomes" id="UP000062160">
    <property type="component" value="Unassembled WGS sequence"/>
</dbReference>
<protein>
    <submittedName>
        <fullName evidence="4">NDP-sugar epimerase</fullName>
    </submittedName>
</protein>
<dbReference type="AlphaFoldDB" id="A0A0U9HCR0"/>
<dbReference type="CDD" id="cd05237">
    <property type="entry name" value="UDP_invert_4-6DH_SDR_e"/>
    <property type="match status" value="1"/>
</dbReference>
<feature type="domain" description="Polysaccharide biosynthesis protein CapD-like" evidence="3">
    <location>
        <begin position="289"/>
        <end position="572"/>
    </location>
</feature>
<evidence type="ECO:0000313" key="4">
    <source>
        <dbReference type="EMBL" id="GAQ24576.1"/>
    </source>
</evidence>
<feature type="transmembrane region" description="Helical" evidence="2">
    <location>
        <begin position="105"/>
        <end position="124"/>
    </location>
</feature>
<organism evidence="4">
    <name type="scientific">Tepidanaerobacter syntrophicus</name>
    <dbReference type="NCBI Taxonomy" id="224999"/>
    <lineage>
        <taxon>Bacteria</taxon>
        <taxon>Bacillati</taxon>
        <taxon>Bacillota</taxon>
        <taxon>Clostridia</taxon>
        <taxon>Thermosediminibacterales</taxon>
        <taxon>Tepidanaerobacteraceae</taxon>
        <taxon>Tepidanaerobacter</taxon>
    </lineage>
</organism>
<dbReference type="PANTHER" id="PTHR43318">
    <property type="entry name" value="UDP-N-ACETYLGLUCOSAMINE 4,6-DEHYDRATASE"/>
    <property type="match status" value="1"/>
</dbReference>
<feature type="transmembrane region" description="Helical" evidence="2">
    <location>
        <begin position="12"/>
        <end position="31"/>
    </location>
</feature>
<sequence length="623" mass="70415">MRFKRGKLKILMFLLDAFLINFACFMALALRFDGYVPSQYIPYLLKTMPLATIAGLACFYKFDLYDRLWRFASVNEMFSVVWASTATSLLLLALTYMLQLHYPRSVYVLLWLLLTAFTGGYRFLMRVALGKRHQSLNFVKNGKDDMTNVMIIGAGDASSVVVEEFSRHPSLKRRPVALIDDDKNKLGMKIRGVPVVGTRECIPEVVLEKNVREIIIAIPSADRRDIRDIVEICNKTKCKLKILPGIYELIDDKVAVKRIRDVKIEDLLGREPVKVDLFEISSYLQNKTVMVTGGGGSIGSELCRQVARFKPKELLIYDISENSVYDLEYDLKTVFPKLRYTPIIGSVRDEKKLEDVFNKYRPDIVFHAAAHKHVPLMEQNPLEAVKNNVFGTLNLVRAADKYKTQKFILISTDKAVNPTSVMGATKRIAEIIIQIASQNSSTVFSAVRFGNVLGSRGSVVPLFKKQIESGGPVTVTHPEVIRYFMTIPEAVQLVIQAGAFAKGGEIFILDMGDPVKIDDLAKDMIRLSGLEPNQDIEIKYTGLRPGEKLFEELLLSEEGLTATKNNRIFVARPTHIDKAAFAEELEQLKNILIEEREKDFVEIIRSIVPTFKTLTQEEKSISQ</sequence>
<dbReference type="InterPro" id="IPR051203">
    <property type="entry name" value="Polysaccharide_Synthase-Rel"/>
</dbReference>
<keyword evidence="2" id="KW-0812">Transmembrane</keyword>
<evidence type="ECO:0000313" key="5">
    <source>
        <dbReference type="Proteomes" id="UP000062160"/>
    </source>
</evidence>
<dbReference type="Pfam" id="PF02719">
    <property type="entry name" value="Polysacc_synt_2"/>
    <property type="match status" value="1"/>
</dbReference>
<evidence type="ECO:0000256" key="2">
    <source>
        <dbReference type="SAM" id="Phobius"/>
    </source>
</evidence>
<dbReference type="InterPro" id="IPR003869">
    <property type="entry name" value="Polysac_CapD-like"/>
</dbReference>
<dbReference type="Pfam" id="PF13727">
    <property type="entry name" value="CoA_binding_3"/>
    <property type="match status" value="1"/>
</dbReference>
<accession>A0A0U9HCR0</accession>
<reference evidence="4" key="1">
    <citation type="journal article" date="2016" name="Genome Announc.">
        <title>Draft Genome Sequence of the Syntrophic Lactate-Degrading Bacterium Tepidanaerobacter syntrophicus JLT.</title>
        <authorList>
            <person name="Matsuura N."/>
            <person name="Ohashi A."/>
            <person name="Tourlousse D.M."/>
            <person name="Sekiguchi Y."/>
        </authorList>
    </citation>
    <scope>NUCLEOTIDE SEQUENCE [LARGE SCALE GENOMIC DNA]</scope>
    <source>
        <strain evidence="4">JL</strain>
    </source>
</reference>
<gene>
    <name evidence="4" type="ORF">TSYNT_5423</name>
</gene>
<keyword evidence="2" id="KW-0472">Membrane</keyword>
<comment type="similarity">
    <text evidence="1">Belongs to the polysaccharide synthase family.</text>
</comment>
<keyword evidence="2" id="KW-1133">Transmembrane helix</keyword>
<dbReference type="SUPFAM" id="SSF51735">
    <property type="entry name" value="NAD(P)-binding Rossmann-fold domains"/>
    <property type="match status" value="2"/>
</dbReference>
<dbReference type="PANTHER" id="PTHR43318:SF1">
    <property type="entry name" value="POLYSACCHARIDE BIOSYNTHESIS PROTEIN EPSC-RELATED"/>
    <property type="match status" value="1"/>
</dbReference>
<dbReference type="RefSeq" id="WP_174221070.1">
    <property type="nucleotide sequence ID" value="NZ_BSDN01000009.1"/>
</dbReference>
<proteinExistence type="inferred from homology"/>
<dbReference type="InterPro" id="IPR036291">
    <property type="entry name" value="NAD(P)-bd_dom_sf"/>
</dbReference>
<dbReference type="EMBL" id="DF976999">
    <property type="protein sequence ID" value="GAQ24576.1"/>
    <property type="molecule type" value="Genomic_DNA"/>
</dbReference>
<evidence type="ECO:0000259" key="3">
    <source>
        <dbReference type="Pfam" id="PF02719"/>
    </source>
</evidence>
<name>A0A0U9HCR0_9FIRM</name>
<dbReference type="Gene3D" id="3.40.50.720">
    <property type="entry name" value="NAD(P)-binding Rossmann-like Domain"/>
    <property type="match status" value="2"/>
</dbReference>